<dbReference type="PRINTS" id="PR00463">
    <property type="entry name" value="EP450I"/>
</dbReference>
<dbReference type="Proteomes" id="UP000541444">
    <property type="component" value="Unassembled WGS sequence"/>
</dbReference>
<evidence type="ECO:0000256" key="2">
    <source>
        <dbReference type="ARBA" id="ARBA00010617"/>
    </source>
</evidence>
<name>A0A7J7L3T0_9MAGN</name>
<dbReference type="CDD" id="cd11072">
    <property type="entry name" value="CYP71-like"/>
    <property type="match status" value="1"/>
</dbReference>
<dbReference type="GO" id="GO:0044550">
    <property type="term" value="P:secondary metabolite biosynthetic process"/>
    <property type="evidence" value="ECO:0007669"/>
    <property type="project" value="UniProtKB-ARBA"/>
</dbReference>
<dbReference type="InterPro" id="IPR002401">
    <property type="entry name" value="Cyt_P450_E_grp-I"/>
</dbReference>
<protein>
    <recommendedName>
        <fullName evidence="12">Cytochrome P450</fullName>
    </recommendedName>
</protein>
<feature type="binding site" description="axial binding residue" evidence="8">
    <location>
        <position position="391"/>
    </location>
    <ligand>
        <name>heme</name>
        <dbReference type="ChEBI" id="CHEBI:30413"/>
    </ligand>
    <ligandPart>
        <name>Fe</name>
        <dbReference type="ChEBI" id="CHEBI:18248"/>
    </ligandPart>
</feature>
<dbReference type="EMBL" id="JACGCM010002660">
    <property type="protein sequence ID" value="KAF6137218.1"/>
    <property type="molecule type" value="Genomic_DNA"/>
</dbReference>
<evidence type="ECO:0000256" key="3">
    <source>
        <dbReference type="ARBA" id="ARBA00022617"/>
    </source>
</evidence>
<evidence type="ECO:0008006" key="12">
    <source>
        <dbReference type="Google" id="ProtNLM"/>
    </source>
</evidence>
<dbReference type="InterPro" id="IPR036396">
    <property type="entry name" value="Cyt_P450_sf"/>
</dbReference>
<comment type="cofactor">
    <cofactor evidence="1 8">
        <name>heme</name>
        <dbReference type="ChEBI" id="CHEBI:30413"/>
    </cofactor>
</comment>
<reference evidence="10 11" key="1">
    <citation type="journal article" date="2020" name="IScience">
        <title>Genome Sequencing of the Endangered Kingdonia uniflora (Circaeasteraceae, Ranunculales) Reveals Potential Mechanisms of Evolutionary Specialization.</title>
        <authorList>
            <person name="Sun Y."/>
            <person name="Deng T."/>
            <person name="Zhang A."/>
            <person name="Moore M.J."/>
            <person name="Landis J.B."/>
            <person name="Lin N."/>
            <person name="Zhang H."/>
            <person name="Zhang X."/>
            <person name="Huang J."/>
            <person name="Zhang X."/>
            <person name="Sun H."/>
            <person name="Wang H."/>
        </authorList>
    </citation>
    <scope>NUCLEOTIDE SEQUENCE [LARGE SCALE GENOMIC DNA]</scope>
    <source>
        <strain evidence="10">TB1705</strain>
        <tissue evidence="10">Leaf</tissue>
    </source>
</reference>
<dbReference type="InterPro" id="IPR001128">
    <property type="entry name" value="Cyt_P450"/>
</dbReference>
<dbReference type="PANTHER" id="PTHR47955">
    <property type="entry name" value="CYTOCHROME P450 FAMILY 71 PROTEIN"/>
    <property type="match status" value="1"/>
</dbReference>
<evidence type="ECO:0000256" key="7">
    <source>
        <dbReference type="ARBA" id="ARBA00023033"/>
    </source>
</evidence>
<proteinExistence type="inferred from homology"/>
<keyword evidence="6 8" id="KW-0408">Iron</keyword>
<evidence type="ECO:0000256" key="5">
    <source>
        <dbReference type="ARBA" id="ARBA00023002"/>
    </source>
</evidence>
<evidence type="ECO:0000256" key="1">
    <source>
        <dbReference type="ARBA" id="ARBA00001971"/>
    </source>
</evidence>
<dbReference type="PROSITE" id="PS00086">
    <property type="entry name" value="CYTOCHROME_P450"/>
    <property type="match status" value="1"/>
</dbReference>
<evidence type="ECO:0000256" key="4">
    <source>
        <dbReference type="ARBA" id="ARBA00022723"/>
    </source>
</evidence>
<dbReference type="GO" id="GO:0016705">
    <property type="term" value="F:oxidoreductase activity, acting on paired donors, with incorporation or reduction of molecular oxygen"/>
    <property type="evidence" value="ECO:0007669"/>
    <property type="project" value="InterPro"/>
</dbReference>
<dbReference type="FunFam" id="1.10.630.10:FF:000011">
    <property type="entry name" value="Cytochrome P450 83B1"/>
    <property type="match status" value="1"/>
</dbReference>
<comment type="similarity">
    <text evidence="2 9">Belongs to the cytochrome P450 family.</text>
</comment>
<dbReference type="SUPFAM" id="SSF48264">
    <property type="entry name" value="Cytochrome P450"/>
    <property type="match status" value="1"/>
</dbReference>
<evidence type="ECO:0000256" key="8">
    <source>
        <dbReference type="PIRSR" id="PIRSR602401-1"/>
    </source>
</evidence>
<evidence type="ECO:0000256" key="6">
    <source>
        <dbReference type="ARBA" id="ARBA00023004"/>
    </source>
</evidence>
<accession>A0A7J7L3T0</accession>
<dbReference type="Gene3D" id="1.10.630.10">
    <property type="entry name" value="Cytochrome P450"/>
    <property type="match status" value="1"/>
</dbReference>
<dbReference type="PANTHER" id="PTHR47955:SF19">
    <property type="entry name" value="CYTOCHROME P450 71A9-LIKE ISOFORM X1"/>
    <property type="match status" value="1"/>
</dbReference>
<keyword evidence="11" id="KW-1185">Reference proteome</keyword>
<dbReference type="OrthoDB" id="2789670at2759"/>
<dbReference type="InterPro" id="IPR017972">
    <property type="entry name" value="Cyt_P450_CS"/>
</dbReference>
<gene>
    <name evidence="10" type="ORF">GIB67_030982</name>
</gene>
<keyword evidence="4 8" id="KW-0479">Metal-binding</keyword>
<comment type="caution">
    <text evidence="10">The sequence shown here is derived from an EMBL/GenBank/DDBJ whole genome shotgun (WGS) entry which is preliminary data.</text>
</comment>
<keyword evidence="3 8" id="KW-0349">Heme</keyword>
<evidence type="ECO:0000313" key="10">
    <source>
        <dbReference type="EMBL" id="KAF6137218.1"/>
    </source>
</evidence>
<dbReference type="GO" id="GO:0020037">
    <property type="term" value="F:heme binding"/>
    <property type="evidence" value="ECO:0007669"/>
    <property type="project" value="InterPro"/>
</dbReference>
<evidence type="ECO:0000256" key="9">
    <source>
        <dbReference type="RuleBase" id="RU000461"/>
    </source>
</evidence>
<dbReference type="GO" id="GO:0004497">
    <property type="term" value="F:monooxygenase activity"/>
    <property type="evidence" value="ECO:0007669"/>
    <property type="project" value="UniProtKB-KW"/>
</dbReference>
<organism evidence="10 11">
    <name type="scientific">Kingdonia uniflora</name>
    <dbReference type="NCBI Taxonomy" id="39325"/>
    <lineage>
        <taxon>Eukaryota</taxon>
        <taxon>Viridiplantae</taxon>
        <taxon>Streptophyta</taxon>
        <taxon>Embryophyta</taxon>
        <taxon>Tracheophyta</taxon>
        <taxon>Spermatophyta</taxon>
        <taxon>Magnoliopsida</taxon>
        <taxon>Ranunculales</taxon>
        <taxon>Circaeasteraceae</taxon>
        <taxon>Kingdonia</taxon>
    </lineage>
</organism>
<dbReference type="Pfam" id="PF00067">
    <property type="entry name" value="p450"/>
    <property type="match status" value="1"/>
</dbReference>
<sequence>MLPHRSLWQLSQKHGPIMLFHLGSVPALLISSGNMAREILKTHDHVFCTRPVLEGFRKHLYDFKDVALAPYGEYWRQMRKTSVLELLSTKRVQSFQSVRVQEVEHMINSISVKASCVVNLTEKLNNLIHTIIQRIVLGVSYEGKKTDYGGNFAELIHGAISLMAASTVVSYTPYIGGIIALFTGLQTKLEKNFNELDKLLQQAIDEHSDPERQTQEHKDIVDVLLRVESDQLGEIGFRKDHIKAILMDMYLDATETTTETLVWAMPELAKNPRVMKKVQDEVRRCVGKKKKVDGKDLDQLHYLTMVMKEVLRLHPPGAILLPRECMSHCNIYGYDIYPKTWVIVNVWTIGRDPDSWKDPEVFFPERFIDCLIDFRGQDFDFLPFGAGRRGCPGISMGTAIMELALANLIYCFNWELPLGLKIEDLEMDETGIFVIKKKSALRLVPIKYDWGSSKENFF</sequence>
<keyword evidence="5 9" id="KW-0560">Oxidoreductase</keyword>
<dbReference type="AlphaFoldDB" id="A0A7J7L3T0"/>
<evidence type="ECO:0000313" key="11">
    <source>
        <dbReference type="Proteomes" id="UP000541444"/>
    </source>
</evidence>
<keyword evidence="7 9" id="KW-0503">Monooxygenase</keyword>
<dbReference type="PRINTS" id="PR00385">
    <property type="entry name" value="P450"/>
</dbReference>
<dbReference type="GO" id="GO:0005506">
    <property type="term" value="F:iron ion binding"/>
    <property type="evidence" value="ECO:0007669"/>
    <property type="project" value="InterPro"/>
</dbReference>